<dbReference type="AlphaFoldDB" id="A0A542XJZ8"/>
<evidence type="ECO:0000313" key="2">
    <source>
        <dbReference type="EMBL" id="TQL36147.1"/>
    </source>
</evidence>
<gene>
    <name evidence="2" type="ORF">FB564_1226</name>
</gene>
<feature type="region of interest" description="Disordered" evidence="1">
    <location>
        <begin position="1"/>
        <end position="28"/>
    </location>
</feature>
<evidence type="ECO:0000256" key="1">
    <source>
        <dbReference type="SAM" id="MobiDB-lite"/>
    </source>
</evidence>
<proteinExistence type="predicted"/>
<protein>
    <submittedName>
        <fullName evidence="2">Uncharacterized protein</fullName>
    </submittedName>
</protein>
<accession>A0A542XJZ8</accession>
<organism evidence="2 3">
    <name type="scientific">Salinispora arenicola</name>
    <dbReference type="NCBI Taxonomy" id="168697"/>
    <lineage>
        <taxon>Bacteria</taxon>
        <taxon>Bacillati</taxon>
        <taxon>Actinomycetota</taxon>
        <taxon>Actinomycetes</taxon>
        <taxon>Micromonosporales</taxon>
        <taxon>Micromonosporaceae</taxon>
        <taxon>Salinispora</taxon>
    </lineage>
</organism>
<evidence type="ECO:0000313" key="3">
    <source>
        <dbReference type="Proteomes" id="UP000315983"/>
    </source>
</evidence>
<reference evidence="2 3" key="1">
    <citation type="submission" date="2019-06" db="EMBL/GenBank/DDBJ databases">
        <title>Sequencing the genomes of 1000 actinobacteria strains.</title>
        <authorList>
            <person name="Klenk H.-P."/>
        </authorList>
    </citation>
    <scope>NUCLEOTIDE SEQUENCE [LARGE SCALE GENOMIC DNA]</scope>
    <source>
        <strain evidence="2 3">DSM 44819</strain>
    </source>
</reference>
<feature type="region of interest" description="Disordered" evidence="1">
    <location>
        <begin position="58"/>
        <end position="86"/>
    </location>
</feature>
<sequence length="86" mass="9182">MRSASPGRSFPGPTDSPGQRHRPLRPDAVVGAVASQVARDGQGDNVGLVDAELREQIGIEPKATWNEPVPPPGGDDRRSTRRSTRS</sequence>
<name>A0A542XJZ8_SALAC</name>
<comment type="caution">
    <text evidence="2">The sequence shown here is derived from an EMBL/GenBank/DDBJ whole genome shotgun (WGS) entry which is preliminary data.</text>
</comment>
<dbReference type="EMBL" id="VFOL01000001">
    <property type="protein sequence ID" value="TQL36147.1"/>
    <property type="molecule type" value="Genomic_DNA"/>
</dbReference>
<dbReference type="Proteomes" id="UP000315983">
    <property type="component" value="Unassembled WGS sequence"/>
</dbReference>